<dbReference type="PROSITE" id="PS00862">
    <property type="entry name" value="OX2_COVAL_FAD"/>
    <property type="match status" value="1"/>
</dbReference>
<dbReference type="InterPro" id="IPR007173">
    <property type="entry name" value="ALO_C"/>
</dbReference>
<comment type="similarity">
    <text evidence="2">Belongs to the oxygen-dependent FAD-linked oxidoreductase family.</text>
</comment>
<dbReference type="InterPro" id="IPR016171">
    <property type="entry name" value="Vanillyl_alc_oxidase_C-sub2"/>
</dbReference>
<dbReference type="InterPro" id="IPR006093">
    <property type="entry name" value="Oxy_OxRdtase_FAD_BS"/>
</dbReference>
<evidence type="ECO:0000259" key="5">
    <source>
        <dbReference type="PROSITE" id="PS51387"/>
    </source>
</evidence>
<evidence type="ECO:0000256" key="4">
    <source>
        <dbReference type="ARBA" id="ARBA00023002"/>
    </source>
</evidence>
<reference evidence="6 7" key="1">
    <citation type="submission" date="2020-08" db="EMBL/GenBank/DDBJ databases">
        <title>Sequencing the genomes of 1000 actinobacteria strains.</title>
        <authorList>
            <person name="Klenk H.-P."/>
        </authorList>
    </citation>
    <scope>NUCLEOTIDE SEQUENCE [LARGE SCALE GENOMIC DNA]</scope>
    <source>
        <strain evidence="6 7">DSM 45823</strain>
    </source>
</reference>
<keyword evidence="4" id="KW-0560">Oxidoreductase</keyword>
<dbReference type="InterPro" id="IPR010031">
    <property type="entry name" value="FAD_lactone_oxidase-like"/>
</dbReference>
<dbReference type="AlphaFoldDB" id="A0A7W3MZ21"/>
<comment type="caution">
    <text evidence="6">The sequence shown here is derived from an EMBL/GenBank/DDBJ whole genome shotgun (WGS) entry which is preliminary data.</text>
</comment>
<dbReference type="Pfam" id="PF01565">
    <property type="entry name" value="FAD_binding_4"/>
    <property type="match status" value="1"/>
</dbReference>
<dbReference type="GO" id="GO:0019853">
    <property type="term" value="P:L-ascorbic acid biosynthetic process"/>
    <property type="evidence" value="ECO:0007669"/>
    <property type="project" value="UniProtKB-UniPathway"/>
</dbReference>
<gene>
    <name evidence="6" type="ORF">HNR21_003406</name>
</gene>
<name>A0A7W3MZ21_9ACTN</name>
<dbReference type="PANTHER" id="PTHR43762:SF1">
    <property type="entry name" value="D-ARABINONO-1,4-LACTONE OXIDASE"/>
    <property type="match status" value="1"/>
</dbReference>
<dbReference type="GO" id="GO:0080049">
    <property type="term" value="F:L-gulono-1,4-lactone dehydrogenase activity"/>
    <property type="evidence" value="ECO:0007669"/>
    <property type="project" value="TreeGrafter"/>
</dbReference>
<feature type="domain" description="FAD-binding PCMH-type" evidence="5">
    <location>
        <begin position="21"/>
        <end position="191"/>
    </location>
</feature>
<dbReference type="Gene3D" id="3.30.43.10">
    <property type="entry name" value="Uridine Diphospho-n-acetylenolpyruvylglucosamine Reductase, domain 2"/>
    <property type="match status" value="1"/>
</dbReference>
<dbReference type="SUPFAM" id="SSF56176">
    <property type="entry name" value="FAD-binding/transporter-associated domain-like"/>
    <property type="match status" value="1"/>
</dbReference>
<dbReference type="GO" id="GO:0016020">
    <property type="term" value="C:membrane"/>
    <property type="evidence" value="ECO:0007669"/>
    <property type="project" value="InterPro"/>
</dbReference>
<dbReference type="InterPro" id="IPR036318">
    <property type="entry name" value="FAD-bd_PCMH-like_sf"/>
</dbReference>
<organism evidence="6 7">
    <name type="scientific">Thermomonospora cellulosilytica</name>
    <dbReference type="NCBI Taxonomy" id="1411118"/>
    <lineage>
        <taxon>Bacteria</taxon>
        <taxon>Bacillati</taxon>
        <taxon>Actinomycetota</taxon>
        <taxon>Actinomycetes</taxon>
        <taxon>Streptosporangiales</taxon>
        <taxon>Thermomonosporaceae</taxon>
        <taxon>Thermomonospora</taxon>
    </lineage>
</organism>
<dbReference type="Gene3D" id="1.10.45.10">
    <property type="entry name" value="Vanillyl-alcohol Oxidase, Chain A, domain 4"/>
    <property type="match status" value="1"/>
</dbReference>
<dbReference type="InterPro" id="IPR016167">
    <property type="entry name" value="FAD-bd_PCMH_sub1"/>
</dbReference>
<proteinExistence type="inferred from homology"/>
<dbReference type="RefSeq" id="WP_182705958.1">
    <property type="nucleotide sequence ID" value="NZ_JACJII010000001.1"/>
</dbReference>
<sequence length="440" mass="49140">MPSVRSSRVSSPTWRNWAGNQRAVPRRVLAPRGTEEVAAAVRDAAARGLTVRMTGTGHSFTGAAVAEGVLLRPDRLTAVRSVDTASGLVTVEAGLPLHRLNRLLDEHGLALANMGDIQEQTVAGALQTGTHGTGRDVAGLASQVAALELVLADGSTVTCSRTERPELFDAARVGLGALGVVTAVTWQTVPAFRLQAREEPMHWEEVLARLDELADANEHFEFYWFPHTEGCLTKRNNRTDRAAPLPAVRHWLDDEFLSNAVFGMLQRLTRRVPAAVGPVNAVSARALGARTYSDTSYKVFTSPRRVRFKEQEYAIPREHLVATLRELRTLFARRDWRISFPIEVRVLPPEDAWLSMAYGRRTAFIAVHVYHRNPHEDYFRGVEELMTAVGGRPHWGKLHTRDAAYLEKVYPRFADFTALRDELDPERRFANRYIAQVLGR</sequence>
<dbReference type="InterPro" id="IPR016166">
    <property type="entry name" value="FAD-bd_PCMH"/>
</dbReference>
<protein>
    <submittedName>
        <fullName evidence="6">FAD-linked oxidoreductase</fullName>
    </submittedName>
</protein>
<dbReference type="Proteomes" id="UP000539313">
    <property type="component" value="Unassembled WGS sequence"/>
</dbReference>
<accession>A0A7W3MZ21</accession>
<dbReference type="Pfam" id="PF04030">
    <property type="entry name" value="ALO"/>
    <property type="match status" value="1"/>
</dbReference>
<comment type="pathway">
    <text evidence="1">Cofactor biosynthesis; L-ascorbate biosynthesis.</text>
</comment>
<dbReference type="InterPro" id="IPR006094">
    <property type="entry name" value="Oxid_FAD_bind_N"/>
</dbReference>
<dbReference type="GO" id="GO:0003885">
    <property type="term" value="F:D-arabinono-1,4-lactone oxidase activity"/>
    <property type="evidence" value="ECO:0007669"/>
    <property type="project" value="InterPro"/>
</dbReference>
<evidence type="ECO:0000256" key="2">
    <source>
        <dbReference type="ARBA" id="ARBA00005466"/>
    </source>
</evidence>
<dbReference type="UniPathway" id="UPA00132"/>
<evidence type="ECO:0000313" key="7">
    <source>
        <dbReference type="Proteomes" id="UP000539313"/>
    </source>
</evidence>
<evidence type="ECO:0000256" key="1">
    <source>
        <dbReference type="ARBA" id="ARBA00005147"/>
    </source>
</evidence>
<dbReference type="InterPro" id="IPR016169">
    <property type="entry name" value="FAD-bd_PCMH_sub2"/>
</dbReference>
<dbReference type="Gene3D" id="3.30.70.2520">
    <property type="match status" value="1"/>
</dbReference>
<evidence type="ECO:0000313" key="6">
    <source>
        <dbReference type="EMBL" id="MBA9004524.1"/>
    </source>
</evidence>
<dbReference type="PROSITE" id="PS51387">
    <property type="entry name" value="FAD_PCMH"/>
    <property type="match status" value="1"/>
</dbReference>
<dbReference type="PANTHER" id="PTHR43762">
    <property type="entry name" value="L-GULONOLACTONE OXIDASE"/>
    <property type="match status" value="1"/>
</dbReference>
<dbReference type="PIRSF" id="PIRSF000136">
    <property type="entry name" value="LGO_GLO"/>
    <property type="match status" value="1"/>
</dbReference>
<dbReference type="NCBIfam" id="TIGR01679">
    <property type="entry name" value="bact_FAD_ox"/>
    <property type="match status" value="1"/>
</dbReference>
<keyword evidence="3" id="KW-0060">Ascorbate biosynthesis</keyword>
<dbReference type="EMBL" id="JACJII010000001">
    <property type="protein sequence ID" value="MBA9004524.1"/>
    <property type="molecule type" value="Genomic_DNA"/>
</dbReference>
<keyword evidence="7" id="KW-1185">Reference proteome</keyword>
<dbReference type="Gene3D" id="3.30.465.10">
    <property type="match status" value="1"/>
</dbReference>
<dbReference type="GO" id="GO:0071949">
    <property type="term" value="F:FAD binding"/>
    <property type="evidence" value="ECO:0007669"/>
    <property type="project" value="InterPro"/>
</dbReference>
<evidence type="ECO:0000256" key="3">
    <source>
        <dbReference type="ARBA" id="ARBA00022644"/>
    </source>
</evidence>